<accession>A0A060UVK3</accession>
<dbReference type="Gene3D" id="3.30.70.260">
    <property type="match status" value="1"/>
</dbReference>
<dbReference type="EMBL" id="LT841305">
    <property type="protein sequence ID" value="SMH65041.1"/>
    <property type="molecule type" value="Genomic_DNA"/>
</dbReference>
<feature type="domain" description="ACT" evidence="1">
    <location>
        <begin position="14"/>
        <end position="88"/>
    </location>
</feature>
<evidence type="ECO:0000259" key="1">
    <source>
        <dbReference type="PROSITE" id="PS51671"/>
    </source>
</evidence>
<dbReference type="EMBL" id="CCCS020000001">
    <property type="protein sequence ID" value="CDQ12415.1"/>
    <property type="molecule type" value="Genomic_DNA"/>
</dbReference>
<name>A0A060UVK3_9PROT</name>
<organism evidence="2">
    <name type="scientific">Acidithiobacillus ferrivorans</name>
    <dbReference type="NCBI Taxonomy" id="160808"/>
    <lineage>
        <taxon>Bacteria</taxon>
        <taxon>Pseudomonadati</taxon>
        <taxon>Pseudomonadota</taxon>
        <taxon>Acidithiobacillia</taxon>
        <taxon>Acidithiobacillales</taxon>
        <taxon>Acidithiobacillaceae</taxon>
        <taxon>Acidithiobacillus</taxon>
    </lineage>
</organism>
<dbReference type="SUPFAM" id="SSF55021">
    <property type="entry name" value="ACT-like"/>
    <property type="match status" value="1"/>
</dbReference>
<dbReference type="InterPro" id="IPR045865">
    <property type="entry name" value="ACT-like_dom_sf"/>
</dbReference>
<evidence type="ECO:0000313" key="5">
    <source>
        <dbReference type="Proteomes" id="UP000093129"/>
    </source>
</evidence>
<sequence>MERIADDENLPLQTIVLTVQDEPGTLFLVSSVFSNRGISMKSIQMHEDNLPMDSVHLSRLTIRFRGEDSRKKIISRLLSRLDCVIESR</sequence>
<dbReference type="Proteomes" id="UP000193925">
    <property type="component" value="Chromosome AFERRI"/>
</dbReference>
<reference evidence="3 5" key="3">
    <citation type="submission" date="2016-07" db="EMBL/GenBank/DDBJ databases">
        <title>Draft genome of a psychrotolerant acidophile Acidithiobacillus ferrivorans strain YL15.</title>
        <authorList>
            <person name="Peng T."/>
            <person name="Ma L."/>
            <person name="Nan M."/>
            <person name="An N."/>
            <person name="Wang M."/>
            <person name="Qiu G."/>
            <person name="Zeng W."/>
        </authorList>
    </citation>
    <scope>NUCLEOTIDE SEQUENCE [LARGE SCALE GENOMIC DNA]</scope>
    <source>
        <strain evidence="3 5">YL15</strain>
    </source>
</reference>
<keyword evidence="6" id="KW-1185">Reference proteome</keyword>
<dbReference type="RefSeq" id="WP_035190422.1">
    <property type="nucleotide sequence ID" value="NZ_CCCS020000001.1"/>
</dbReference>
<dbReference type="Proteomes" id="UP000093129">
    <property type="component" value="Unassembled WGS sequence"/>
</dbReference>
<evidence type="ECO:0000313" key="3">
    <source>
        <dbReference type="EMBL" id="OCB01380.1"/>
    </source>
</evidence>
<evidence type="ECO:0000313" key="6">
    <source>
        <dbReference type="Proteomes" id="UP000193925"/>
    </source>
</evidence>
<gene>
    <name evidence="2" type="ORF">AFERRI_10238</name>
    <name evidence="4" type="ORF">AFERRI_11076</name>
    <name evidence="3" type="ORF">BBC27_04360</name>
</gene>
<reference evidence="2" key="2">
    <citation type="submission" date="2014-07" db="EMBL/GenBank/DDBJ databases">
        <title>Initial genome analysis of the psychrotolerant acidophile Acidithiobacillus ferrivorans CF27: insights into iron and sulfur oxidation pathways and into biofilm formation.</title>
        <authorList>
            <person name="Talla E."/>
            <person name="Hedrich S."/>
            <person name="Mangenot S."/>
            <person name="Ji B."/>
            <person name="Johnson D.B."/>
            <person name="Barbe V."/>
            <person name="Bonnefoy V."/>
        </authorList>
    </citation>
    <scope>NUCLEOTIDE SEQUENCE [LARGE SCALE GENOMIC DNA]</scope>
    <source>
        <strain evidence="2">CF27</strain>
    </source>
</reference>
<dbReference type="EMBL" id="MASQ01000145">
    <property type="protein sequence ID" value="OCB01380.1"/>
    <property type="molecule type" value="Genomic_DNA"/>
</dbReference>
<dbReference type="Pfam" id="PF22629">
    <property type="entry name" value="ACT_AHAS_ss"/>
    <property type="match status" value="1"/>
</dbReference>
<dbReference type="InterPro" id="IPR054480">
    <property type="entry name" value="AHAS_small-like_ACT"/>
</dbReference>
<reference evidence="2" key="1">
    <citation type="submission" date="2014-03" db="EMBL/GenBank/DDBJ databases">
        <authorList>
            <person name="Genoscope - CEA"/>
        </authorList>
    </citation>
    <scope>NUCLEOTIDE SEQUENCE [LARGE SCALE GENOMIC DNA]</scope>
    <source>
        <strain evidence="2">CF27</strain>
    </source>
</reference>
<dbReference type="InterPro" id="IPR002912">
    <property type="entry name" value="ACT_dom"/>
</dbReference>
<protein>
    <submittedName>
        <fullName evidence="2">ACT domain-carrying protein</fullName>
    </submittedName>
    <submittedName>
        <fullName evidence="3">Amino acid-binding protein</fullName>
    </submittedName>
</protein>
<reference evidence="4 6" key="4">
    <citation type="submission" date="2017-03" db="EMBL/GenBank/DDBJ databases">
        <authorList>
            <person name="Regsiter A."/>
            <person name="William W."/>
        </authorList>
    </citation>
    <scope>NUCLEOTIDE SEQUENCE [LARGE SCALE GENOMIC DNA]</scope>
    <source>
        <strain evidence="4">PRJEB5721</strain>
    </source>
</reference>
<evidence type="ECO:0000313" key="4">
    <source>
        <dbReference type="EMBL" id="SMH65041.1"/>
    </source>
</evidence>
<dbReference type="AlphaFoldDB" id="A0A060UVK3"/>
<proteinExistence type="predicted"/>
<evidence type="ECO:0000313" key="2">
    <source>
        <dbReference type="EMBL" id="CDQ12415.1"/>
    </source>
</evidence>
<dbReference type="PROSITE" id="PS51671">
    <property type="entry name" value="ACT"/>
    <property type="match status" value="1"/>
</dbReference>